<accession>A0A0E9XMG9</accession>
<reference evidence="1" key="1">
    <citation type="submission" date="2014-11" db="EMBL/GenBank/DDBJ databases">
        <authorList>
            <person name="Amaro Gonzalez C."/>
        </authorList>
    </citation>
    <scope>NUCLEOTIDE SEQUENCE</scope>
</reference>
<dbReference type="AlphaFoldDB" id="A0A0E9XMG9"/>
<reference evidence="1" key="2">
    <citation type="journal article" date="2015" name="Fish Shellfish Immunol.">
        <title>Early steps in the European eel (Anguilla anguilla)-Vibrio vulnificus interaction in the gills: Role of the RtxA13 toxin.</title>
        <authorList>
            <person name="Callol A."/>
            <person name="Pajuelo D."/>
            <person name="Ebbesson L."/>
            <person name="Teles M."/>
            <person name="MacKenzie S."/>
            <person name="Amaro C."/>
        </authorList>
    </citation>
    <scope>NUCLEOTIDE SEQUENCE</scope>
</reference>
<protein>
    <submittedName>
        <fullName evidence="1">Uncharacterized protein</fullName>
    </submittedName>
</protein>
<proteinExistence type="predicted"/>
<evidence type="ECO:0000313" key="1">
    <source>
        <dbReference type="EMBL" id="JAI02894.1"/>
    </source>
</evidence>
<sequence length="53" mass="5881">MCLTDMKTDVTGVNAGGFRCGQRLFSRLENYTEPYSVHKLCVLDGPVCIIQSL</sequence>
<name>A0A0E9XMG9_ANGAN</name>
<organism evidence="1">
    <name type="scientific">Anguilla anguilla</name>
    <name type="common">European freshwater eel</name>
    <name type="synonym">Muraena anguilla</name>
    <dbReference type="NCBI Taxonomy" id="7936"/>
    <lineage>
        <taxon>Eukaryota</taxon>
        <taxon>Metazoa</taxon>
        <taxon>Chordata</taxon>
        <taxon>Craniata</taxon>
        <taxon>Vertebrata</taxon>
        <taxon>Euteleostomi</taxon>
        <taxon>Actinopterygii</taxon>
        <taxon>Neopterygii</taxon>
        <taxon>Teleostei</taxon>
        <taxon>Anguilliformes</taxon>
        <taxon>Anguillidae</taxon>
        <taxon>Anguilla</taxon>
    </lineage>
</organism>
<dbReference type="EMBL" id="GBXM01005684">
    <property type="protein sequence ID" value="JAI02894.1"/>
    <property type="molecule type" value="Transcribed_RNA"/>
</dbReference>